<dbReference type="GO" id="GO:0004526">
    <property type="term" value="F:ribonuclease P activity"/>
    <property type="evidence" value="ECO:0007669"/>
    <property type="project" value="UniProtKB-UniRule"/>
</dbReference>
<keyword evidence="5 7" id="KW-0378">Hydrolase</keyword>
<protein>
    <recommendedName>
        <fullName evidence="7 8">Ribonuclease P protein component</fullName>
        <shortName evidence="7">RNase P protein</shortName>
        <shortName evidence="7">RNaseP protein</shortName>
        <ecNumber evidence="7 8">3.1.26.5</ecNumber>
    </recommendedName>
    <alternativeName>
        <fullName evidence="7">Protein C5</fullName>
    </alternativeName>
</protein>
<dbReference type="PANTHER" id="PTHR33992">
    <property type="entry name" value="RIBONUCLEASE P PROTEIN COMPONENT"/>
    <property type="match status" value="1"/>
</dbReference>
<reference evidence="9 10" key="1">
    <citation type="submission" date="2018-06" db="EMBL/GenBank/DDBJ databases">
        <authorList>
            <consortium name="Pathogen Informatics"/>
            <person name="Doyle S."/>
        </authorList>
    </citation>
    <scope>NUCLEOTIDE SEQUENCE [LARGE SCALE GENOMIC DNA]</scope>
    <source>
        <strain evidence="9 10">NCTC11087</strain>
    </source>
</reference>
<evidence type="ECO:0000256" key="4">
    <source>
        <dbReference type="ARBA" id="ARBA00022759"/>
    </source>
</evidence>
<dbReference type="AlphaFoldDB" id="A0A380LP75"/>
<evidence type="ECO:0000313" key="9">
    <source>
        <dbReference type="EMBL" id="SUO04632.1"/>
    </source>
</evidence>
<dbReference type="GO" id="GO:0042781">
    <property type="term" value="F:3'-tRNA processing endoribonuclease activity"/>
    <property type="evidence" value="ECO:0007669"/>
    <property type="project" value="TreeGrafter"/>
</dbReference>
<organism evidence="9 10">
    <name type="scientific">Faecalicoccus pleomorphus</name>
    <dbReference type="NCBI Taxonomy" id="1323"/>
    <lineage>
        <taxon>Bacteria</taxon>
        <taxon>Bacillati</taxon>
        <taxon>Bacillota</taxon>
        <taxon>Erysipelotrichia</taxon>
        <taxon>Erysipelotrichales</taxon>
        <taxon>Erysipelotrichaceae</taxon>
        <taxon>Faecalicoccus</taxon>
    </lineage>
</organism>
<comment type="function">
    <text evidence="1 7">RNaseP catalyzes the removal of the 5'-leader sequence from pre-tRNA to produce the mature 5'-terminus. It can also cleave other RNA substrates such as 4.5S RNA. The protein component plays an auxiliary but essential role in vivo by binding to the 5'-leader sequence and broadening the substrate specificity of the ribozyme.</text>
</comment>
<evidence type="ECO:0000256" key="7">
    <source>
        <dbReference type="HAMAP-Rule" id="MF_00227"/>
    </source>
</evidence>
<evidence type="ECO:0000313" key="10">
    <source>
        <dbReference type="Proteomes" id="UP000255523"/>
    </source>
</evidence>
<dbReference type="EC" id="3.1.26.5" evidence="7 8"/>
<evidence type="ECO:0000256" key="1">
    <source>
        <dbReference type="ARBA" id="ARBA00002663"/>
    </source>
</evidence>
<dbReference type="RefSeq" id="WP_022790181.1">
    <property type="nucleotide sequence ID" value="NZ_CALEXM010000011.1"/>
</dbReference>
<proteinExistence type="inferred from homology"/>
<evidence type="ECO:0000256" key="3">
    <source>
        <dbReference type="ARBA" id="ARBA00022722"/>
    </source>
</evidence>
<dbReference type="Pfam" id="PF00825">
    <property type="entry name" value="Ribonuclease_P"/>
    <property type="match status" value="1"/>
</dbReference>
<dbReference type="GO" id="GO:0000049">
    <property type="term" value="F:tRNA binding"/>
    <property type="evidence" value="ECO:0007669"/>
    <property type="project" value="UniProtKB-UniRule"/>
</dbReference>
<comment type="catalytic activity">
    <reaction evidence="7">
        <text>Endonucleolytic cleavage of RNA, removing 5'-extranucleotides from tRNA precursor.</text>
        <dbReference type="EC" id="3.1.26.5"/>
    </reaction>
</comment>
<dbReference type="InterPro" id="IPR000100">
    <property type="entry name" value="RNase_P"/>
</dbReference>
<dbReference type="GeneID" id="77462504"/>
<dbReference type="HAMAP" id="MF_00227">
    <property type="entry name" value="RNase_P"/>
    <property type="match status" value="1"/>
</dbReference>
<evidence type="ECO:0000256" key="6">
    <source>
        <dbReference type="ARBA" id="ARBA00022884"/>
    </source>
</evidence>
<gene>
    <name evidence="7 9" type="primary">rnpA</name>
    <name evidence="9" type="ORF">NCTC11087_01554</name>
</gene>
<keyword evidence="4 7" id="KW-0255">Endonuclease</keyword>
<keyword evidence="2 7" id="KW-0819">tRNA processing</keyword>
<comment type="subunit">
    <text evidence="7">Consists of a catalytic RNA component (M1 or rnpB) and a protein subunit.</text>
</comment>
<name>A0A380LP75_9FIRM</name>
<dbReference type="PANTHER" id="PTHR33992:SF1">
    <property type="entry name" value="RIBONUCLEASE P PROTEIN COMPONENT"/>
    <property type="match status" value="1"/>
</dbReference>
<comment type="similarity">
    <text evidence="7">Belongs to the RnpA family.</text>
</comment>
<sequence length="112" mass="13516">MKKEYRVCKNYEFSSIIGQKRYVASHSFVCYFEQRKNEHARVGISVGKKLGNAVQRNKVKRQVRSMIDHHFNFQSDFDLILIIRPKYKEQSFIENECELQKDLARIEKRMKR</sequence>
<dbReference type="EMBL" id="UHFX01000003">
    <property type="protein sequence ID" value="SUO04632.1"/>
    <property type="molecule type" value="Genomic_DNA"/>
</dbReference>
<dbReference type="GO" id="GO:0001682">
    <property type="term" value="P:tRNA 5'-leader removal"/>
    <property type="evidence" value="ECO:0007669"/>
    <property type="project" value="UniProtKB-UniRule"/>
</dbReference>
<evidence type="ECO:0000256" key="8">
    <source>
        <dbReference type="NCBIfam" id="TIGR00188"/>
    </source>
</evidence>
<dbReference type="GO" id="GO:0030677">
    <property type="term" value="C:ribonuclease P complex"/>
    <property type="evidence" value="ECO:0007669"/>
    <property type="project" value="TreeGrafter"/>
</dbReference>
<dbReference type="InterPro" id="IPR020539">
    <property type="entry name" value="RNase_P_CS"/>
</dbReference>
<dbReference type="NCBIfam" id="TIGR00188">
    <property type="entry name" value="rnpA"/>
    <property type="match status" value="1"/>
</dbReference>
<evidence type="ECO:0000256" key="2">
    <source>
        <dbReference type="ARBA" id="ARBA00022694"/>
    </source>
</evidence>
<keyword evidence="6 7" id="KW-0694">RNA-binding</keyword>
<dbReference type="SUPFAM" id="SSF54211">
    <property type="entry name" value="Ribosomal protein S5 domain 2-like"/>
    <property type="match status" value="1"/>
</dbReference>
<dbReference type="InterPro" id="IPR014721">
    <property type="entry name" value="Ribsml_uS5_D2-typ_fold_subgr"/>
</dbReference>
<accession>A0A380LP75</accession>
<evidence type="ECO:0000256" key="5">
    <source>
        <dbReference type="ARBA" id="ARBA00022801"/>
    </source>
</evidence>
<dbReference type="Proteomes" id="UP000255523">
    <property type="component" value="Unassembled WGS sequence"/>
</dbReference>
<keyword evidence="10" id="KW-1185">Reference proteome</keyword>
<dbReference type="OrthoDB" id="9810867at2"/>
<dbReference type="Gene3D" id="3.30.230.10">
    <property type="match status" value="1"/>
</dbReference>
<dbReference type="PROSITE" id="PS00648">
    <property type="entry name" value="RIBONUCLEASE_P"/>
    <property type="match status" value="1"/>
</dbReference>
<dbReference type="InterPro" id="IPR020568">
    <property type="entry name" value="Ribosomal_Su5_D2-typ_SF"/>
</dbReference>
<keyword evidence="3 7" id="KW-0540">Nuclease</keyword>